<keyword evidence="2" id="KW-1185">Reference proteome</keyword>
<name>C9XX20_CROTZ</name>
<organism evidence="1 2">
    <name type="scientific">Cronobacter turicensis (strain DSM 18703 / CCUG 55852 / LMG 23827 / z3032)</name>
    <dbReference type="NCBI Taxonomy" id="693216"/>
    <lineage>
        <taxon>Bacteria</taxon>
        <taxon>Pseudomonadati</taxon>
        <taxon>Pseudomonadota</taxon>
        <taxon>Gammaproteobacteria</taxon>
        <taxon>Enterobacterales</taxon>
        <taxon>Enterobacteriaceae</taxon>
        <taxon>Cronobacter</taxon>
    </lineage>
</organism>
<sequence>MPCQCRRYAPQRIRAASPVGRRSRYSDLKVVTALRLRQARVLRSMYGVNDSRGLGGPVADK</sequence>
<reference evidence="1 2" key="1">
    <citation type="journal article" date="2010" name="J. Bacteriol.">
        <title>Complete Genome Sequence of Cronobacter turicensis LMG 23827, a foodborne pathogen causing deaths in neonates.</title>
        <authorList>
            <person name="Stephan R."/>
            <person name="Lehner A."/>
            <person name="Tischler P."/>
            <person name="Rattei T."/>
        </authorList>
    </citation>
    <scope>NUCLEOTIDE SEQUENCE [LARGE SCALE GENOMIC DNA]</scope>
    <source>
        <strain evidence="2">DSM 18703 / CCUG 55852 / LMG 23827 / z3032</strain>
    </source>
</reference>
<dbReference type="EMBL" id="FN543093">
    <property type="protein sequence ID" value="CBA28463.1"/>
    <property type="molecule type" value="Genomic_DNA"/>
</dbReference>
<reference evidence="2" key="2">
    <citation type="journal article" date="2011" name="J. Bacteriol.">
        <title>Complete genome sequence of Cronobacter turicensis LMG 23827, a food-borne pathogen causing deaths in neonates.</title>
        <authorList>
            <person name="Stephan R."/>
            <person name="Lehner A."/>
            <person name="Tischler P."/>
            <person name="Rattei T."/>
        </authorList>
    </citation>
    <scope>NUCLEOTIDE SEQUENCE [LARGE SCALE GENOMIC DNA]</scope>
    <source>
        <strain evidence="2">DSM 18703 / CCUG 55852 / LMG 23827 / z3032</strain>
    </source>
</reference>
<accession>C9XX20</accession>
<dbReference type="AlphaFoldDB" id="C9XX20"/>
<dbReference type="KEGG" id="ctu:CTU_09350"/>
<evidence type="ECO:0000313" key="2">
    <source>
        <dbReference type="Proteomes" id="UP000002069"/>
    </source>
</evidence>
<dbReference type="Proteomes" id="UP000002069">
    <property type="component" value="Chromosome"/>
</dbReference>
<dbReference type="PATRIC" id="fig|693216.3.peg.893"/>
<proteinExistence type="predicted"/>
<dbReference type="HOGENOM" id="CLU_2920259_0_0_6"/>
<protein>
    <submittedName>
        <fullName evidence="1">Uncharacterized protein</fullName>
    </submittedName>
</protein>
<evidence type="ECO:0000313" key="1">
    <source>
        <dbReference type="EMBL" id="CBA28463.1"/>
    </source>
</evidence>
<gene>
    <name evidence="1" type="ordered locus">Ctu_09350</name>
</gene>